<dbReference type="PANTHER" id="PTHR43498">
    <property type="entry name" value="FERREDOXIN:COB-COM HETERODISULFIDE REDUCTASE SUBUNIT A"/>
    <property type="match status" value="1"/>
</dbReference>
<keyword evidence="3" id="KW-0560">Oxidoreductase</keyword>
<dbReference type="Gene3D" id="3.50.50.60">
    <property type="entry name" value="FAD/NAD(P)-binding domain"/>
    <property type="match status" value="1"/>
</dbReference>
<dbReference type="AlphaFoldDB" id="A0A212J6A2"/>
<dbReference type="GO" id="GO:0051539">
    <property type="term" value="F:4 iron, 4 sulfur cluster binding"/>
    <property type="evidence" value="ECO:0007669"/>
    <property type="project" value="UniProtKB-KW"/>
</dbReference>
<dbReference type="PANTHER" id="PTHR43498:SF1">
    <property type="entry name" value="COB--COM HETERODISULFIDE REDUCTASE IRON-SULFUR SUBUNIT A"/>
    <property type="match status" value="1"/>
</dbReference>
<accession>A0A212J6A2</accession>
<dbReference type="GO" id="GO:0046872">
    <property type="term" value="F:metal ion binding"/>
    <property type="evidence" value="ECO:0007669"/>
    <property type="project" value="UniProtKB-KW"/>
</dbReference>
<dbReference type="Pfam" id="PF12831">
    <property type="entry name" value="FAD_oxidored"/>
    <property type="match status" value="1"/>
</dbReference>
<dbReference type="InterPro" id="IPR039650">
    <property type="entry name" value="HdrA-like"/>
</dbReference>
<proteinExistence type="predicted"/>
<dbReference type="InterPro" id="IPR036188">
    <property type="entry name" value="FAD/NAD-bd_sf"/>
</dbReference>
<keyword evidence="1" id="KW-0004">4Fe-4S</keyword>
<keyword evidence="5" id="KW-0411">Iron-sulfur</keyword>
<dbReference type="EMBL" id="FLUN01000001">
    <property type="protein sequence ID" value="SBV94953.1"/>
    <property type="molecule type" value="Genomic_DNA"/>
</dbReference>
<dbReference type="PRINTS" id="PR00411">
    <property type="entry name" value="PNDRDTASEI"/>
</dbReference>
<reference evidence="6" key="1">
    <citation type="submission" date="2016-04" db="EMBL/GenBank/DDBJ databases">
        <authorList>
            <person name="Evans L.H."/>
            <person name="Alamgir A."/>
            <person name="Owens N."/>
            <person name="Weber N.D."/>
            <person name="Virtaneva K."/>
            <person name="Barbian K."/>
            <person name="Babar A."/>
            <person name="Rosenke K."/>
        </authorList>
    </citation>
    <scope>NUCLEOTIDE SEQUENCE</scope>
    <source>
        <strain evidence="6">86</strain>
    </source>
</reference>
<protein>
    <recommendedName>
        <fullName evidence="7">FAD dependent oxidoreductase</fullName>
    </recommendedName>
</protein>
<dbReference type="GO" id="GO:0016491">
    <property type="term" value="F:oxidoreductase activity"/>
    <property type="evidence" value="ECO:0007669"/>
    <property type="project" value="UniProtKB-KW"/>
</dbReference>
<name>A0A212J6A2_9FIRM</name>
<evidence type="ECO:0000256" key="3">
    <source>
        <dbReference type="ARBA" id="ARBA00023002"/>
    </source>
</evidence>
<evidence type="ECO:0000256" key="1">
    <source>
        <dbReference type="ARBA" id="ARBA00022485"/>
    </source>
</evidence>
<dbReference type="SUPFAM" id="SSF51905">
    <property type="entry name" value="FAD/NAD(P)-binding domain"/>
    <property type="match status" value="1"/>
</dbReference>
<gene>
    <name evidence="6" type="ORF">KL86CLO1_10582</name>
</gene>
<evidence type="ECO:0000256" key="4">
    <source>
        <dbReference type="ARBA" id="ARBA00023004"/>
    </source>
</evidence>
<evidence type="ECO:0000256" key="2">
    <source>
        <dbReference type="ARBA" id="ARBA00022723"/>
    </source>
</evidence>
<evidence type="ECO:0000313" key="6">
    <source>
        <dbReference type="EMBL" id="SBV94953.1"/>
    </source>
</evidence>
<sequence length="459" mass="49349">MKGMKCAIYTRTYDVVVIGGGVSGCAAALAAARNGASVLVLERSGYLGGTLTACGVGPMMTFHAGEKQVIRGVMQELVEELVRRGWSVGHVPDTKQYTSTITPFDAEGLKLVLDEKLGEAGCSVLFHTFVGAVAVRDGLVEGLTVCNKDGLNTVSAKVYIDASGDGDVAAWAGAEMTKGRPEDGATQPMTMKMKYCGVDTEALKGHVLAHPERFERLEPHLDLFRRDIPVDLEGFDEEFSQAKAEGELSIRRENVLLFGTGRRGEYILNTTRIVDHDATDAASLSDAEQIGRRQCAELDRFLRDKVPGFEHALLEFTGPSVGVRGSRQLVGCYTLTAEDIMKRRRFDDVIAHSAYPIDIHNPKGEGTASTFMSEPGTYYSIPYSIMVCDIIKNLLVTGRCVSATFEAQAAMRTTPTVGALGQAAGTAAAQAAAVDGDVRAVDVPSLQKRLIEQGAYLEL</sequence>
<organism evidence="6">
    <name type="scientific">uncultured Eubacteriales bacterium</name>
    <dbReference type="NCBI Taxonomy" id="172733"/>
    <lineage>
        <taxon>Bacteria</taxon>
        <taxon>Bacillati</taxon>
        <taxon>Bacillota</taxon>
        <taxon>Clostridia</taxon>
        <taxon>Eubacteriales</taxon>
        <taxon>environmental samples</taxon>
    </lineage>
</organism>
<keyword evidence="4" id="KW-0408">Iron</keyword>
<evidence type="ECO:0008006" key="7">
    <source>
        <dbReference type="Google" id="ProtNLM"/>
    </source>
</evidence>
<dbReference type="PROSITE" id="PS51257">
    <property type="entry name" value="PROKAR_LIPOPROTEIN"/>
    <property type="match status" value="1"/>
</dbReference>
<keyword evidence="2" id="KW-0479">Metal-binding</keyword>
<evidence type="ECO:0000256" key="5">
    <source>
        <dbReference type="ARBA" id="ARBA00023014"/>
    </source>
</evidence>